<proteinExistence type="predicted"/>
<dbReference type="Pfam" id="PF04377">
    <property type="entry name" value="ATE_C"/>
    <property type="match status" value="1"/>
</dbReference>
<dbReference type="SUPFAM" id="SSF55729">
    <property type="entry name" value="Acyl-CoA N-acyltransferases (Nat)"/>
    <property type="match status" value="1"/>
</dbReference>
<dbReference type="VEuPathDB" id="FungiDB:AB675_10568"/>
<name>A0A0N0NN01_9EURO</name>
<evidence type="ECO:0000313" key="4">
    <source>
        <dbReference type="Proteomes" id="UP000038010"/>
    </source>
</evidence>
<dbReference type="GeneID" id="28731229"/>
<dbReference type="PANTHER" id="PTHR21367">
    <property type="entry name" value="ARGININE-TRNA-PROTEIN TRANSFERASE 1"/>
    <property type="match status" value="1"/>
</dbReference>
<dbReference type="EMBL" id="LFJN01000011">
    <property type="protein sequence ID" value="KPI40809.1"/>
    <property type="molecule type" value="Genomic_DNA"/>
</dbReference>
<dbReference type="InterPro" id="IPR007472">
    <property type="entry name" value="N-end_Aminoacyl_Trfase_C"/>
</dbReference>
<evidence type="ECO:0000259" key="2">
    <source>
        <dbReference type="Pfam" id="PF04377"/>
    </source>
</evidence>
<dbReference type="RefSeq" id="XP_018000772.1">
    <property type="nucleotide sequence ID" value="XM_018139349.1"/>
</dbReference>
<dbReference type="AlphaFoldDB" id="A0A0N0NN01"/>
<dbReference type="GO" id="GO:0004057">
    <property type="term" value="F:arginyl-tRNA--protein transferase activity"/>
    <property type="evidence" value="ECO:0007669"/>
    <property type="project" value="InterPro"/>
</dbReference>
<dbReference type="OrthoDB" id="74183at2759"/>
<feature type="domain" description="N-end rule aminoacyl transferase C-terminal" evidence="2">
    <location>
        <begin position="102"/>
        <end position="237"/>
    </location>
</feature>
<keyword evidence="4" id="KW-1185">Reference proteome</keyword>
<accession>A0A0N0NN01</accession>
<comment type="caution">
    <text evidence="3">The sequence shown here is derived from an EMBL/GenBank/DDBJ whole genome shotgun (WGS) entry which is preliminary data.</text>
</comment>
<dbReference type="InterPro" id="IPR016181">
    <property type="entry name" value="Acyl_CoA_acyltransferase"/>
</dbReference>
<evidence type="ECO:0000313" key="3">
    <source>
        <dbReference type="EMBL" id="KPI40809.1"/>
    </source>
</evidence>
<feature type="compositionally biased region" description="Acidic residues" evidence="1">
    <location>
        <begin position="304"/>
        <end position="322"/>
    </location>
</feature>
<feature type="region of interest" description="Disordered" evidence="1">
    <location>
        <begin position="257"/>
        <end position="325"/>
    </location>
</feature>
<evidence type="ECO:0000256" key="1">
    <source>
        <dbReference type="SAM" id="MobiDB-lite"/>
    </source>
</evidence>
<reference evidence="3 4" key="1">
    <citation type="submission" date="2015-06" db="EMBL/GenBank/DDBJ databases">
        <title>Draft genome of the ant-associated black yeast Phialophora attae CBS 131958.</title>
        <authorList>
            <person name="Moreno L.F."/>
            <person name="Stielow B.J."/>
            <person name="de Hoog S."/>
            <person name="Vicente V.A."/>
            <person name="Weiss V.A."/>
            <person name="de Vries M."/>
            <person name="Cruz L.M."/>
            <person name="Souza E.M."/>
        </authorList>
    </citation>
    <scope>NUCLEOTIDE SEQUENCE [LARGE SCALE GENOMIC DNA]</scope>
    <source>
        <strain evidence="3 4">CBS 131958</strain>
    </source>
</reference>
<organism evidence="3 4">
    <name type="scientific">Cyphellophora attinorum</name>
    <dbReference type="NCBI Taxonomy" id="1664694"/>
    <lineage>
        <taxon>Eukaryota</taxon>
        <taxon>Fungi</taxon>
        <taxon>Dikarya</taxon>
        <taxon>Ascomycota</taxon>
        <taxon>Pezizomycotina</taxon>
        <taxon>Eurotiomycetes</taxon>
        <taxon>Chaetothyriomycetidae</taxon>
        <taxon>Chaetothyriales</taxon>
        <taxon>Cyphellophoraceae</taxon>
        <taxon>Cyphellophora</taxon>
    </lineage>
</organism>
<dbReference type="STRING" id="1664694.A0A0N0NN01"/>
<dbReference type="GO" id="GO:0005737">
    <property type="term" value="C:cytoplasm"/>
    <property type="evidence" value="ECO:0007669"/>
    <property type="project" value="TreeGrafter"/>
</dbReference>
<gene>
    <name evidence="3" type="ORF">AB675_10568</name>
</gene>
<dbReference type="Proteomes" id="UP000038010">
    <property type="component" value="Unassembled WGS sequence"/>
</dbReference>
<dbReference type="InterPro" id="IPR030700">
    <property type="entry name" value="N-end_Aminoacyl_Trfase"/>
</dbReference>
<sequence>MLPALYHQRLEASKFTSTREQRRAIHRLNNYVLGTEYKRKAAMLAPVSRESKRLKRDKFDLLDAIHLAEYAIVKRPKGKSGQPIEPAHKFEVNIEADSFTKEKYDVFLRYQKQIHKDPVSRWPESAMKRFLCGGLDRSTKKNEKGKVQKLGSYHQCYRLDGKLVAVGVLDLLPHAVSSVYLFYDPDHGHHDWGKISALHEIGLSLENQYDYYYMGYYIHSCLKMRYKAGFRPSQLLDPETNEWNLFDDTYRQKLDKRKYVSPSRDAKESPSEDPLAVGPHEPVPQATEESKNDTTKSRAAKFADEEDLELDEEDSENDDAEIPEGSLFDYNVPGIMKKNEVVKLDLSHWKLVVRDSLIDLEDLRDWESWKIDDPNSIKGIAAELIASTGPKLLKNSALVLF</sequence>
<protein>
    <submittedName>
        <fullName evidence="3">Arginyl-tRNA--protein transferase 1</fullName>
    </submittedName>
</protein>
<dbReference type="PANTHER" id="PTHR21367:SF1">
    <property type="entry name" value="ARGINYL-TRNA--PROTEIN TRANSFERASE 1"/>
    <property type="match status" value="1"/>
</dbReference>
<keyword evidence="3" id="KW-0808">Transferase</keyword>